<evidence type="ECO:0000259" key="1">
    <source>
        <dbReference type="Pfam" id="PF00296"/>
    </source>
</evidence>
<evidence type="ECO:0000313" key="3">
    <source>
        <dbReference type="Proteomes" id="UP000298111"/>
    </source>
</evidence>
<organism evidence="2 3">
    <name type="scientific">Streptomyces albus</name>
    <dbReference type="NCBI Taxonomy" id="1888"/>
    <lineage>
        <taxon>Bacteria</taxon>
        <taxon>Bacillati</taxon>
        <taxon>Actinomycetota</taxon>
        <taxon>Actinomycetes</taxon>
        <taxon>Kitasatosporales</taxon>
        <taxon>Streptomycetaceae</taxon>
        <taxon>Streptomyces</taxon>
    </lineage>
</organism>
<dbReference type="PANTHER" id="PTHR30011">
    <property type="entry name" value="ALKANESULFONATE MONOOXYGENASE-RELATED"/>
    <property type="match status" value="1"/>
</dbReference>
<dbReference type="RefSeq" id="WP_135566609.1">
    <property type="nucleotide sequence ID" value="NZ_CP103060.1"/>
</dbReference>
<name>A0A8H1LL12_9ACTN</name>
<comment type="caution">
    <text evidence="2">The sequence shown here is derived from an EMBL/GenBank/DDBJ whole genome shotgun (WGS) entry which is preliminary data.</text>
</comment>
<dbReference type="GO" id="GO:0016705">
    <property type="term" value="F:oxidoreductase activity, acting on paired donors, with incorporation or reduction of molecular oxygen"/>
    <property type="evidence" value="ECO:0007669"/>
    <property type="project" value="InterPro"/>
</dbReference>
<dbReference type="InterPro" id="IPR011251">
    <property type="entry name" value="Luciferase-like_dom"/>
</dbReference>
<reference evidence="2 3" key="1">
    <citation type="submission" date="2018-10" db="EMBL/GenBank/DDBJ databases">
        <title>Isolation of pseudouridimycin from Streptomyces albus DSM 40763.</title>
        <authorList>
            <person name="Rosenqvist P."/>
            <person name="Metsae-Ketelae M."/>
            <person name="Virta P."/>
        </authorList>
    </citation>
    <scope>NUCLEOTIDE SEQUENCE [LARGE SCALE GENOMIC DNA]</scope>
    <source>
        <strain evidence="2 3">DSM 40763</strain>
    </source>
</reference>
<gene>
    <name evidence="2" type="ORF">D8771_02045</name>
</gene>
<dbReference type="Gene3D" id="3.20.20.30">
    <property type="entry name" value="Luciferase-like domain"/>
    <property type="match status" value="1"/>
</dbReference>
<protein>
    <submittedName>
        <fullName evidence="2">LLM class flavin-dependent oxidoreductase</fullName>
    </submittedName>
</protein>
<dbReference type="InterPro" id="IPR051260">
    <property type="entry name" value="Diverse_substr_monoxygenases"/>
</dbReference>
<dbReference type="Pfam" id="PF00296">
    <property type="entry name" value="Bac_luciferase"/>
    <property type="match status" value="1"/>
</dbReference>
<dbReference type="EMBL" id="RCIY01000002">
    <property type="protein sequence ID" value="TGG89910.1"/>
    <property type="molecule type" value="Genomic_DNA"/>
</dbReference>
<accession>A0A8H1LL12</accession>
<dbReference type="GeneID" id="75184360"/>
<dbReference type="Proteomes" id="UP000298111">
    <property type="component" value="Unassembled WGS sequence"/>
</dbReference>
<dbReference type="PANTHER" id="PTHR30011:SF32">
    <property type="entry name" value="CONSERVED PROTEIN"/>
    <property type="match status" value="1"/>
</dbReference>
<dbReference type="SUPFAM" id="SSF51679">
    <property type="entry name" value="Bacterial luciferase-like"/>
    <property type="match status" value="1"/>
</dbReference>
<dbReference type="InterPro" id="IPR036661">
    <property type="entry name" value="Luciferase-like_sf"/>
</dbReference>
<sequence>MEIGVGLPTTVPDTDGPRLLDWARCAETYGFSSLGVLDRLVYDSYEPLTALTAAAAVTTRIRLATTVLLAAYRPAPALLAKQLATLHELSGGRLVVGVAAGGREDDFRATATGYRDRGRRLDETLGELRAVWDGKQTATGVTGIGPRPAGRGPQIIVGGHTPAAMRRAARHADGWIAGGSSATGYADLAGRARAAWRDAGRGGEPRLVALLYASLGEGARERAERYLRAYYAFIGPKAEMAAKAVLTDEGALRETVAAYEAAGCDELLVFPCGAAPRELDLLAAATLS</sequence>
<dbReference type="AlphaFoldDB" id="A0A8H1LL12"/>
<evidence type="ECO:0000313" key="2">
    <source>
        <dbReference type="EMBL" id="TGG89910.1"/>
    </source>
</evidence>
<proteinExistence type="predicted"/>
<feature type="domain" description="Luciferase-like" evidence="1">
    <location>
        <begin position="3"/>
        <end position="241"/>
    </location>
</feature>